<dbReference type="SUPFAM" id="SSF56672">
    <property type="entry name" value="DNA/RNA polymerases"/>
    <property type="match status" value="1"/>
</dbReference>
<dbReference type="OrthoDB" id="9903688at2759"/>
<dbReference type="PROSITE" id="PS50188">
    <property type="entry name" value="B302_SPRY"/>
    <property type="match status" value="1"/>
</dbReference>
<dbReference type="SUPFAM" id="SSF49899">
    <property type="entry name" value="Concanavalin A-like lectins/glucanases"/>
    <property type="match status" value="1"/>
</dbReference>
<gene>
    <name evidence="7" type="primary">LOC115817118</name>
</gene>
<reference evidence="7" key="1">
    <citation type="submission" date="2025-08" db="UniProtKB">
        <authorList>
            <consortium name="RefSeq"/>
        </authorList>
    </citation>
    <scope>IDENTIFICATION</scope>
</reference>
<evidence type="ECO:0000256" key="2">
    <source>
        <dbReference type="ARBA" id="ARBA00022771"/>
    </source>
</evidence>
<dbReference type="InterPro" id="IPR000477">
    <property type="entry name" value="RT_dom"/>
</dbReference>
<dbReference type="PANTHER" id="PTHR25465:SF14">
    <property type="entry name" value="E3 UBIQUITIN-PROTEIN LIGASE TRIM65"/>
    <property type="match status" value="1"/>
</dbReference>
<dbReference type="FunFam" id="2.60.120.920:FF:000037">
    <property type="entry name" value="Si:dkey-191j3.2"/>
    <property type="match status" value="1"/>
</dbReference>
<dbReference type="InterPro" id="IPR043136">
    <property type="entry name" value="B30.2/SPRY_sf"/>
</dbReference>
<dbReference type="InterPro" id="IPR043502">
    <property type="entry name" value="DNA/RNA_pol_sf"/>
</dbReference>
<dbReference type="Gene3D" id="2.60.120.920">
    <property type="match status" value="1"/>
</dbReference>
<dbReference type="GeneID" id="115817118"/>
<dbReference type="Pfam" id="PF00078">
    <property type="entry name" value="RVT_1"/>
    <property type="match status" value="1"/>
</dbReference>
<protein>
    <submittedName>
        <fullName evidence="7">Stonustoxin subunit beta-like</fullName>
    </submittedName>
</protein>
<dbReference type="InterPro" id="IPR013320">
    <property type="entry name" value="ConA-like_dom_sf"/>
</dbReference>
<feature type="domain" description="B30.2/SPRY" evidence="4">
    <location>
        <begin position="120"/>
        <end position="299"/>
    </location>
</feature>
<evidence type="ECO:0000313" key="6">
    <source>
        <dbReference type="Proteomes" id="UP000504632"/>
    </source>
</evidence>
<dbReference type="InterPro" id="IPR006574">
    <property type="entry name" value="PRY"/>
</dbReference>
<keyword evidence="6" id="KW-1185">Reference proteome</keyword>
<dbReference type="InParanoid" id="A0A6J2VW01"/>
<dbReference type="PROSITE" id="PS50878">
    <property type="entry name" value="RT_POL"/>
    <property type="match status" value="1"/>
</dbReference>
<proteinExistence type="predicted"/>
<dbReference type="InterPro" id="IPR003877">
    <property type="entry name" value="SPRY_dom"/>
</dbReference>
<keyword evidence="3" id="KW-0862">Zinc</keyword>
<dbReference type="PANTHER" id="PTHR25465">
    <property type="entry name" value="B-BOX DOMAIN CONTAINING"/>
    <property type="match status" value="1"/>
</dbReference>
<dbReference type="CDD" id="cd16040">
    <property type="entry name" value="SPRY_PRY_SNTX"/>
    <property type="match status" value="1"/>
</dbReference>
<dbReference type="GO" id="GO:0008270">
    <property type="term" value="F:zinc ion binding"/>
    <property type="evidence" value="ECO:0007669"/>
    <property type="project" value="UniProtKB-KW"/>
</dbReference>
<dbReference type="SMART" id="SM00589">
    <property type="entry name" value="PRY"/>
    <property type="match status" value="1"/>
</dbReference>
<sequence length="299" mass="33957">MLKHSTPEMQRALLKVFNLTLSSGCFPDVWNQGVITPIHKGGDKLDPNNYRGICVSSNLGKRRGVRQGCSLSPTLFNIYINELAVQLEQSAAPGLTLQDTKVKFLLYADDLVLLSPSEQGLQKHLDLLEKYCQTWALADLTLDPNTAYTHLSLSEGNRKVTCVRDKQSYPDHPERFDGWYQVMCRESLTGRCYWETEWSGRADISVTYKGIRRKGESYDCRFGNNEKSWSLWCFGNSYSAWHNNQDTVIPAPPSHTHRVGVYLDWSSGTVSFYNVSSDTHTLTHIHTFRSTFTEPLYAG</sequence>
<keyword evidence="1" id="KW-0479">Metal-binding</keyword>
<dbReference type="SMART" id="SM00449">
    <property type="entry name" value="SPRY"/>
    <property type="match status" value="1"/>
</dbReference>
<name>A0A6J2VW01_CHACN</name>
<dbReference type="InterPro" id="IPR051051">
    <property type="entry name" value="E3_ubiq-ligase_TRIM/RNF"/>
</dbReference>
<evidence type="ECO:0000259" key="4">
    <source>
        <dbReference type="PROSITE" id="PS50188"/>
    </source>
</evidence>
<feature type="domain" description="Reverse transcriptase" evidence="5">
    <location>
        <begin position="1"/>
        <end position="181"/>
    </location>
</feature>
<dbReference type="PRINTS" id="PR01407">
    <property type="entry name" value="BUTYPHLNCDUF"/>
</dbReference>
<keyword evidence="2" id="KW-0863">Zinc-finger</keyword>
<dbReference type="GO" id="GO:0005737">
    <property type="term" value="C:cytoplasm"/>
    <property type="evidence" value="ECO:0007669"/>
    <property type="project" value="UniProtKB-ARBA"/>
</dbReference>
<dbReference type="Proteomes" id="UP000504632">
    <property type="component" value="Chromosome 7"/>
</dbReference>
<dbReference type="Pfam" id="PF00622">
    <property type="entry name" value="SPRY"/>
    <property type="match status" value="1"/>
</dbReference>
<evidence type="ECO:0000259" key="5">
    <source>
        <dbReference type="PROSITE" id="PS50878"/>
    </source>
</evidence>
<dbReference type="InterPro" id="IPR003879">
    <property type="entry name" value="Butyrophylin_SPRY"/>
</dbReference>
<accession>A0A6J2VW01</accession>
<dbReference type="InterPro" id="IPR001870">
    <property type="entry name" value="B30.2/SPRY"/>
</dbReference>
<evidence type="ECO:0000256" key="3">
    <source>
        <dbReference type="ARBA" id="ARBA00022833"/>
    </source>
</evidence>
<organism evidence="6 7">
    <name type="scientific">Chanos chanos</name>
    <name type="common">Milkfish</name>
    <name type="synonym">Mugil chanos</name>
    <dbReference type="NCBI Taxonomy" id="29144"/>
    <lineage>
        <taxon>Eukaryota</taxon>
        <taxon>Metazoa</taxon>
        <taxon>Chordata</taxon>
        <taxon>Craniata</taxon>
        <taxon>Vertebrata</taxon>
        <taxon>Euteleostomi</taxon>
        <taxon>Actinopterygii</taxon>
        <taxon>Neopterygii</taxon>
        <taxon>Teleostei</taxon>
        <taxon>Ostariophysi</taxon>
        <taxon>Gonorynchiformes</taxon>
        <taxon>Chanidae</taxon>
        <taxon>Chanos</taxon>
    </lineage>
</organism>
<dbReference type="AlphaFoldDB" id="A0A6J2VW01"/>
<dbReference type="Pfam" id="PF13765">
    <property type="entry name" value="PRY"/>
    <property type="match status" value="1"/>
</dbReference>
<evidence type="ECO:0000256" key="1">
    <source>
        <dbReference type="ARBA" id="ARBA00022723"/>
    </source>
</evidence>
<evidence type="ECO:0000313" key="7">
    <source>
        <dbReference type="RefSeq" id="XP_030636222.1"/>
    </source>
</evidence>
<dbReference type="RefSeq" id="XP_030636222.1">
    <property type="nucleotide sequence ID" value="XM_030780362.1"/>
</dbReference>